<dbReference type="RefSeq" id="XP_040633464.1">
    <property type="nucleotide sequence ID" value="XM_040767771.1"/>
</dbReference>
<name>M5GD21_DACPD</name>
<organism evidence="2 3">
    <name type="scientific">Dacryopinax primogenitus (strain DJM 731)</name>
    <name type="common">Brown rot fungus</name>
    <dbReference type="NCBI Taxonomy" id="1858805"/>
    <lineage>
        <taxon>Eukaryota</taxon>
        <taxon>Fungi</taxon>
        <taxon>Dikarya</taxon>
        <taxon>Basidiomycota</taxon>
        <taxon>Agaricomycotina</taxon>
        <taxon>Dacrymycetes</taxon>
        <taxon>Dacrymycetales</taxon>
        <taxon>Dacrymycetaceae</taxon>
        <taxon>Dacryopinax</taxon>
    </lineage>
</organism>
<evidence type="ECO:0000313" key="2">
    <source>
        <dbReference type="EMBL" id="EJU06570.1"/>
    </source>
</evidence>
<feature type="compositionally biased region" description="Polar residues" evidence="1">
    <location>
        <begin position="126"/>
        <end position="144"/>
    </location>
</feature>
<sequence>MVFGRRREPLANATNYPVGTGAAVNDPVMTDNDPYLAGGKRHSLFGGRRNRNSLTNPPPADAVGNPAYGAGQGTAANDNYGGASGTGMARNGMGTGAAMGTGASMAGPRTDPQTGVTIPGSAGVSGPTTTASGHPVTPTSSNARSLRKSGKMDSLMGTLFCSQRLKMEGEMKQEQAHAMAYQAAELNEANRLEEEATARRERAVAHGAHPAHGTLGGADQGVGMGMAGGGLGTGAAPGTTSFGRTGNLEEPGMAGVGAYGVGPGGYQPLAAPGAGMSGTFGHGPMGTTAYGETAPVNRAV</sequence>
<keyword evidence="3" id="KW-1185">Reference proteome</keyword>
<dbReference type="OMA" id="MARNGMG"/>
<proteinExistence type="predicted"/>
<dbReference type="AlphaFoldDB" id="M5GD21"/>
<feature type="region of interest" description="Disordered" evidence="1">
    <location>
        <begin position="122"/>
        <end position="150"/>
    </location>
</feature>
<accession>M5GD21</accession>
<gene>
    <name evidence="2" type="ORF">DACRYDRAFT_103516</name>
</gene>
<evidence type="ECO:0000256" key="1">
    <source>
        <dbReference type="SAM" id="MobiDB-lite"/>
    </source>
</evidence>
<evidence type="ECO:0000313" key="3">
    <source>
        <dbReference type="Proteomes" id="UP000030653"/>
    </source>
</evidence>
<dbReference type="HOGENOM" id="CLU_927559_0_0_1"/>
<protein>
    <submittedName>
        <fullName evidence="2">Uncharacterized protein</fullName>
    </submittedName>
</protein>
<dbReference type="GeneID" id="63682833"/>
<dbReference type="Proteomes" id="UP000030653">
    <property type="component" value="Unassembled WGS sequence"/>
</dbReference>
<reference evidence="2 3" key="1">
    <citation type="journal article" date="2012" name="Science">
        <title>The Paleozoic origin of enzymatic lignin decomposition reconstructed from 31 fungal genomes.</title>
        <authorList>
            <person name="Floudas D."/>
            <person name="Binder M."/>
            <person name="Riley R."/>
            <person name="Barry K."/>
            <person name="Blanchette R.A."/>
            <person name="Henrissat B."/>
            <person name="Martinez A.T."/>
            <person name="Otillar R."/>
            <person name="Spatafora J.W."/>
            <person name="Yadav J.S."/>
            <person name="Aerts A."/>
            <person name="Benoit I."/>
            <person name="Boyd A."/>
            <person name="Carlson A."/>
            <person name="Copeland A."/>
            <person name="Coutinho P.M."/>
            <person name="de Vries R.P."/>
            <person name="Ferreira P."/>
            <person name="Findley K."/>
            <person name="Foster B."/>
            <person name="Gaskell J."/>
            <person name="Glotzer D."/>
            <person name="Gorecki P."/>
            <person name="Heitman J."/>
            <person name="Hesse C."/>
            <person name="Hori C."/>
            <person name="Igarashi K."/>
            <person name="Jurgens J.A."/>
            <person name="Kallen N."/>
            <person name="Kersten P."/>
            <person name="Kohler A."/>
            <person name="Kuees U."/>
            <person name="Kumar T.K.A."/>
            <person name="Kuo A."/>
            <person name="LaButti K."/>
            <person name="Larrondo L.F."/>
            <person name="Lindquist E."/>
            <person name="Ling A."/>
            <person name="Lombard V."/>
            <person name="Lucas S."/>
            <person name="Lundell T."/>
            <person name="Martin R."/>
            <person name="McLaughlin D.J."/>
            <person name="Morgenstern I."/>
            <person name="Morin E."/>
            <person name="Murat C."/>
            <person name="Nagy L.G."/>
            <person name="Nolan M."/>
            <person name="Ohm R.A."/>
            <person name="Patyshakuliyeva A."/>
            <person name="Rokas A."/>
            <person name="Ruiz-Duenas F.J."/>
            <person name="Sabat G."/>
            <person name="Salamov A."/>
            <person name="Samejima M."/>
            <person name="Schmutz J."/>
            <person name="Slot J.C."/>
            <person name="St John F."/>
            <person name="Stenlid J."/>
            <person name="Sun H."/>
            <person name="Sun S."/>
            <person name="Syed K."/>
            <person name="Tsang A."/>
            <person name="Wiebenga A."/>
            <person name="Young D."/>
            <person name="Pisabarro A."/>
            <person name="Eastwood D.C."/>
            <person name="Martin F."/>
            <person name="Cullen D."/>
            <person name="Grigoriev I.V."/>
            <person name="Hibbett D.S."/>
        </authorList>
    </citation>
    <scope>NUCLEOTIDE SEQUENCE [LARGE SCALE GENOMIC DNA]</scope>
    <source>
        <strain evidence="2 3">DJM-731 SS1</strain>
    </source>
</reference>
<dbReference type="EMBL" id="JH795855">
    <property type="protein sequence ID" value="EJU06570.1"/>
    <property type="molecule type" value="Genomic_DNA"/>
</dbReference>